<organism evidence="5 6">
    <name type="scientific">Methylobacterium symbioticum</name>
    <dbReference type="NCBI Taxonomy" id="2584084"/>
    <lineage>
        <taxon>Bacteria</taxon>
        <taxon>Pseudomonadati</taxon>
        <taxon>Pseudomonadota</taxon>
        <taxon>Alphaproteobacteria</taxon>
        <taxon>Hyphomicrobiales</taxon>
        <taxon>Methylobacteriaceae</taxon>
        <taxon>Methylobacterium</taxon>
    </lineage>
</organism>
<sequence length="542" mass="57456">MPPRQTPPRQTPPCTMRLSSAGRPADPASETIAEEPTGTPTRRTLLQGAALLGLAPGAALAQGGRRPAAGDAAKETKPEPPKPEAAAEAPARTLTAGPGKLRLRDEPAAETAAWRFDGKAAPPVLRIKLGEELRLKVENGTDKPLSLHWHGVRNRNAMDGVGGVTQAPIAPGGDFTYAFTPPDAGTFLMRPLVVGGSSEPSGRGLAGLLIVEEKAPPAVDADVALLMQDWRLESDASLMPFGQTLLAASNGRLGNLVTVNGRPVPDIFEARPGARVRVRIANACNARGTRIRFDGMKVYVAAVDGQPTDTFEPLRATLPFPPGTRYDLLVDLPPEPGAKGAISALIGQGLVLASVVTKGEPISEKRGPIAPIGENKLLPAEIKLQNAVRRDVILTGGAIVPKDGAQNPGKDAPKDISKDAPKDRPQPEPVFTGDPAKVWSVNGASGAPGLAPIFSVKRGQVVVLALRNDTAFPQGLHLHGHVFRLLHPLDDGWEPYWLDTFQLLEGRTARIAFLADNPGRWLISATVLERFDTGLWTCFEVT</sequence>
<reference evidence="5 6" key="1">
    <citation type="submission" date="2019-06" db="EMBL/GenBank/DDBJ databases">
        <authorList>
            <person name="Rodrigo-Torres L."/>
            <person name="Arahal R. D."/>
            <person name="Lucena T."/>
        </authorList>
    </citation>
    <scope>NUCLEOTIDE SEQUENCE [LARGE SCALE GENOMIC DNA]</scope>
    <source>
        <strain evidence="5 6">SB0023/3</strain>
    </source>
</reference>
<evidence type="ECO:0000259" key="3">
    <source>
        <dbReference type="Pfam" id="PF07731"/>
    </source>
</evidence>
<feature type="compositionally biased region" description="Basic and acidic residues" evidence="1">
    <location>
        <begin position="72"/>
        <end position="82"/>
    </location>
</feature>
<dbReference type="InterPro" id="IPR006311">
    <property type="entry name" value="TAT_signal"/>
</dbReference>
<dbReference type="InterPro" id="IPR001117">
    <property type="entry name" value="Cu-oxidase_2nd"/>
</dbReference>
<keyword evidence="6" id="KW-1185">Reference proteome</keyword>
<dbReference type="GO" id="GO:0005507">
    <property type="term" value="F:copper ion binding"/>
    <property type="evidence" value="ECO:0007669"/>
    <property type="project" value="InterPro"/>
</dbReference>
<accession>A0A509E8V5</accession>
<feature type="compositionally biased region" description="Basic and acidic residues" evidence="1">
    <location>
        <begin position="411"/>
        <end position="426"/>
    </location>
</feature>
<evidence type="ECO:0000259" key="4">
    <source>
        <dbReference type="Pfam" id="PF07732"/>
    </source>
</evidence>
<dbReference type="PROSITE" id="PS51318">
    <property type="entry name" value="TAT"/>
    <property type="match status" value="1"/>
</dbReference>
<dbReference type="Pfam" id="PF07732">
    <property type="entry name" value="Cu-oxidase_3"/>
    <property type="match status" value="1"/>
</dbReference>
<feature type="domain" description="Plastocyanin-like" evidence="2">
    <location>
        <begin position="253"/>
        <end position="333"/>
    </location>
</feature>
<name>A0A509E8V5_9HYPH</name>
<dbReference type="EC" id="1.16.3.1" evidence="5"/>
<dbReference type="Gene3D" id="2.60.40.420">
    <property type="entry name" value="Cupredoxins - blue copper proteins"/>
    <property type="match status" value="3"/>
</dbReference>
<dbReference type="GO" id="GO:0004322">
    <property type="term" value="F:ferroxidase activity"/>
    <property type="evidence" value="ECO:0007669"/>
    <property type="project" value="UniProtKB-EC"/>
</dbReference>
<dbReference type="InterPro" id="IPR008972">
    <property type="entry name" value="Cupredoxin"/>
</dbReference>
<dbReference type="CDD" id="cd13861">
    <property type="entry name" value="CuRO_1_CumA_like"/>
    <property type="match status" value="1"/>
</dbReference>
<dbReference type="SUPFAM" id="SSF49503">
    <property type="entry name" value="Cupredoxins"/>
    <property type="match status" value="3"/>
</dbReference>
<evidence type="ECO:0000313" key="6">
    <source>
        <dbReference type="Proteomes" id="UP000410984"/>
    </source>
</evidence>
<dbReference type="InterPro" id="IPR011707">
    <property type="entry name" value="Cu-oxidase-like_N"/>
</dbReference>
<feature type="region of interest" description="Disordered" evidence="1">
    <location>
        <begin position="399"/>
        <end position="432"/>
    </location>
</feature>
<dbReference type="InterPro" id="IPR045087">
    <property type="entry name" value="Cu-oxidase_fam"/>
</dbReference>
<dbReference type="Pfam" id="PF07731">
    <property type="entry name" value="Cu-oxidase_2"/>
    <property type="match status" value="1"/>
</dbReference>
<feature type="compositionally biased region" description="Pro residues" evidence="1">
    <location>
        <begin position="1"/>
        <end position="11"/>
    </location>
</feature>
<feature type="region of interest" description="Disordered" evidence="1">
    <location>
        <begin position="57"/>
        <end position="101"/>
    </location>
</feature>
<feature type="domain" description="Plastocyanin-like" evidence="3">
    <location>
        <begin position="433"/>
        <end position="541"/>
    </location>
</feature>
<dbReference type="PANTHER" id="PTHR11709:SF2">
    <property type="entry name" value="MULTICOPPER OXIDASE LPR1"/>
    <property type="match status" value="1"/>
</dbReference>
<dbReference type="Proteomes" id="UP000410984">
    <property type="component" value="Unassembled WGS sequence"/>
</dbReference>
<evidence type="ECO:0000313" key="5">
    <source>
        <dbReference type="EMBL" id="VUD70621.1"/>
    </source>
</evidence>
<keyword evidence="5" id="KW-0560">Oxidoreductase</keyword>
<dbReference type="InterPro" id="IPR011706">
    <property type="entry name" value="Cu-oxidase_C"/>
</dbReference>
<evidence type="ECO:0000259" key="2">
    <source>
        <dbReference type="Pfam" id="PF00394"/>
    </source>
</evidence>
<evidence type="ECO:0000256" key="1">
    <source>
        <dbReference type="SAM" id="MobiDB-lite"/>
    </source>
</evidence>
<dbReference type="Pfam" id="PF00394">
    <property type="entry name" value="Cu-oxidase"/>
    <property type="match status" value="1"/>
</dbReference>
<dbReference type="AlphaFoldDB" id="A0A509E8V5"/>
<proteinExistence type="predicted"/>
<dbReference type="GO" id="GO:0030288">
    <property type="term" value="C:outer membrane-bounded periplasmic space"/>
    <property type="evidence" value="ECO:0007669"/>
    <property type="project" value="TreeGrafter"/>
</dbReference>
<dbReference type="EMBL" id="CABFPH010000011">
    <property type="protein sequence ID" value="VUD70621.1"/>
    <property type="molecule type" value="Genomic_DNA"/>
</dbReference>
<feature type="region of interest" description="Disordered" evidence="1">
    <location>
        <begin position="1"/>
        <end position="41"/>
    </location>
</feature>
<protein>
    <submittedName>
        <fullName evidence="5">Multicopper oxidase MmcO</fullName>
        <ecNumber evidence="5">1.16.3.1</ecNumber>
    </submittedName>
</protein>
<dbReference type="PANTHER" id="PTHR11709">
    <property type="entry name" value="MULTI-COPPER OXIDASE"/>
    <property type="match status" value="1"/>
</dbReference>
<feature type="compositionally biased region" description="Low complexity" evidence="1">
    <location>
        <begin position="57"/>
        <end position="70"/>
    </location>
</feature>
<feature type="domain" description="Plastocyanin-like" evidence="4">
    <location>
        <begin position="110"/>
        <end position="215"/>
    </location>
</feature>
<gene>
    <name evidence="5" type="primary">mmcO</name>
    <name evidence="5" type="ORF">MET9862_01191</name>
</gene>